<protein>
    <recommendedName>
        <fullName evidence="1">DUF6922 domain-containing protein</fullName>
    </recommendedName>
</protein>
<dbReference type="STRING" id="1802223.A2358_02540"/>
<dbReference type="EMBL" id="MHPJ01000026">
    <property type="protein sequence ID" value="OGZ78202.1"/>
    <property type="molecule type" value="Genomic_DNA"/>
</dbReference>
<accession>A0A1G2IUA5</accession>
<sequence>MDNVDKKIFWDVNLENSEIQKNASFIIGRILEYGNENDIKWMLKNFKISQIKKILSTKKNISIKSARYWSSFFDVPKNKILCLKMSYQKMRKSHWPY</sequence>
<evidence type="ECO:0000313" key="2">
    <source>
        <dbReference type="EMBL" id="OGZ78202.1"/>
    </source>
</evidence>
<gene>
    <name evidence="2" type="ORF">A2358_02540</name>
</gene>
<proteinExistence type="predicted"/>
<name>A0A1G2IUA5_9BACT</name>
<feature type="domain" description="DUF6922" evidence="1">
    <location>
        <begin position="5"/>
        <end position="55"/>
    </location>
</feature>
<dbReference type="Proteomes" id="UP000178650">
    <property type="component" value="Unassembled WGS sequence"/>
</dbReference>
<organism evidence="2 3">
    <name type="scientific">Candidatus Staskawiczbacteria bacterium RIFOXYB1_FULL_37_44</name>
    <dbReference type="NCBI Taxonomy" id="1802223"/>
    <lineage>
        <taxon>Bacteria</taxon>
        <taxon>Candidatus Staskawicziibacteriota</taxon>
    </lineage>
</organism>
<reference evidence="2 3" key="1">
    <citation type="journal article" date="2016" name="Nat. Commun.">
        <title>Thousands of microbial genomes shed light on interconnected biogeochemical processes in an aquifer system.</title>
        <authorList>
            <person name="Anantharaman K."/>
            <person name="Brown C.T."/>
            <person name="Hug L.A."/>
            <person name="Sharon I."/>
            <person name="Castelle C.J."/>
            <person name="Probst A.J."/>
            <person name="Thomas B.C."/>
            <person name="Singh A."/>
            <person name="Wilkins M.J."/>
            <person name="Karaoz U."/>
            <person name="Brodie E.L."/>
            <person name="Williams K.H."/>
            <person name="Hubbard S.S."/>
            <person name="Banfield J.F."/>
        </authorList>
    </citation>
    <scope>NUCLEOTIDE SEQUENCE [LARGE SCALE GENOMIC DNA]</scope>
</reference>
<comment type="caution">
    <text evidence="2">The sequence shown here is derived from an EMBL/GenBank/DDBJ whole genome shotgun (WGS) entry which is preliminary data.</text>
</comment>
<dbReference type="InterPro" id="IPR053830">
    <property type="entry name" value="DUF6922"/>
</dbReference>
<evidence type="ECO:0000259" key="1">
    <source>
        <dbReference type="Pfam" id="PF21956"/>
    </source>
</evidence>
<evidence type="ECO:0000313" key="3">
    <source>
        <dbReference type="Proteomes" id="UP000178650"/>
    </source>
</evidence>
<dbReference type="Pfam" id="PF21956">
    <property type="entry name" value="DUF6922"/>
    <property type="match status" value="1"/>
</dbReference>
<dbReference type="AlphaFoldDB" id="A0A1G2IUA5"/>